<accession>A0ABR6RDX3</accession>
<dbReference type="InterPro" id="IPR013783">
    <property type="entry name" value="Ig-like_fold"/>
</dbReference>
<feature type="compositionally biased region" description="Polar residues" evidence="2">
    <location>
        <begin position="234"/>
        <end position="246"/>
    </location>
</feature>
<evidence type="ECO:0000256" key="2">
    <source>
        <dbReference type="SAM" id="MobiDB-lite"/>
    </source>
</evidence>
<dbReference type="Pfam" id="PF00149">
    <property type="entry name" value="Metallophos"/>
    <property type="match status" value="1"/>
</dbReference>
<dbReference type="PANTHER" id="PTHR22953">
    <property type="entry name" value="ACID PHOSPHATASE RELATED"/>
    <property type="match status" value="1"/>
</dbReference>
<dbReference type="SUPFAM" id="SSF56300">
    <property type="entry name" value="Metallo-dependent phosphatases"/>
    <property type="match status" value="1"/>
</dbReference>
<feature type="region of interest" description="Disordered" evidence="2">
    <location>
        <begin position="218"/>
        <end position="246"/>
    </location>
</feature>
<feature type="domain" description="Calcineurin-like phosphoesterase" evidence="4">
    <location>
        <begin position="341"/>
        <end position="572"/>
    </location>
</feature>
<gene>
    <name evidence="5" type="ORF">HNP33_001411</name>
</gene>
<protein>
    <recommendedName>
        <fullName evidence="4">Calcineurin-like phosphoesterase domain-containing protein</fullName>
    </recommendedName>
</protein>
<dbReference type="Gene3D" id="3.60.21.10">
    <property type="match status" value="1"/>
</dbReference>
<dbReference type="InterPro" id="IPR004843">
    <property type="entry name" value="Calcineurin-like_PHP"/>
</dbReference>
<evidence type="ECO:0000256" key="1">
    <source>
        <dbReference type="ARBA" id="ARBA00022729"/>
    </source>
</evidence>
<evidence type="ECO:0000313" key="5">
    <source>
        <dbReference type="EMBL" id="MBB6577356.1"/>
    </source>
</evidence>
<evidence type="ECO:0000256" key="3">
    <source>
        <dbReference type="SAM" id="SignalP"/>
    </source>
</evidence>
<dbReference type="Proteomes" id="UP000562492">
    <property type="component" value="Unassembled WGS sequence"/>
</dbReference>
<feature type="chain" id="PRO_5046933915" description="Calcineurin-like phosphoesterase domain-containing protein" evidence="3">
    <location>
        <begin position="25"/>
        <end position="1057"/>
    </location>
</feature>
<comment type="caution">
    <text evidence="5">The sequence shown here is derived from an EMBL/GenBank/DDBJ whole genome shotgun (WGS) entry which is preliminary data.</text>
</comment>
<organism evidence="5 6">
    <name type="scientific">Comamonas odontotermitis</name>
    <dbReference type="NCBI Taxonomy" id="379895"/>
    <lineage>
        <taxon>Bacteria</taxon>
        <taxon>Pseudomonadati</taxon>
        <taxon>Pseudomonadota</taxon>
        <taxon>Betaproteobacteria</taxon>
        <taxon>Burkholderiales</taxon>
        <taxon>Comamonadaceae</taxon>
        <taxon>Comamonas</taxon>
    </lineage>
</organism>
<dbReference type="InterPro" id="IPR039331">
    <property type="entry name" value="PAPs-like"/>
</dbReference>
<keyword evidence="6" id="KW-1185">Reference proteome</keyword>
<dbReference type="EMBL" id="JACHKZ010000006">
    <property type="protein sequence ID" value="MBB6577356.1"/>
    <property type="molecule type" value="Genomic_DNA"/>
</dbReference>
<dbReference type="InterPro" id="IPR029052">
    <property type="entry name" value="Metallo-depent_PP-like"/>
</dbReference>
<evidence type="ECO:0000259" key="4">
    <source>
        <dbReference type="Pfam" id="PF00149"/>
    </source>
</evidence>
<sequence>MKSRWQLLCTGGLWAIASLGGAQAAAVLTQNFDAAAVDNTVGSTPPAGWTARTYYSDGSEGPVEVTTGSATWLGWKFLNKSTWVAQKTTNATTKRGDFGLGSNGIALIESDGLRAAKVYSATLETPAVNVAAGKKYQLSFNTHYRQGQAPQTADVIVSFDKGSAQTFALTSDTLNQAFQKTLTVPADATTAKISWNYRSTANNWYWAVDDVLLDEDTSAPPAPFDPAKLPDTTAKPTLSVGPTLQNPGPDHMAVMLETTEPAPTVWLRRAGSTGPYTLVPAVNPVGDFADNSIFFADLKGLQSNTLYEYAVVTGTSAAPRLAGPFQFKTWPKEGDGVTSAKFAVVSDTQDGLANRFKNITQSVINNDCAGVAAQCAQTVAGFMVPGDLVNSGGTRSHWASQFFGPLSAISAYVPLIPAPGNHEYFANEQASEGAEKNWAKTYRKYFNRMPANGSAKHPLHWYSLDYLGMRIVGSDFNPASAMHNTGGWSSYDNGRGLFRADYMREHLDWFTGLMQQTRQDRKPYMVLLNHHPCLSEKWRQGEVMAACDFISQMEDYGRSTGAITVNLNGHVHFYERGNSMDSRHLWLNVASGSGNLESARQDDDSDLDVIANTKLTFGYGTLEARFGGAAPELAWKRYDLGASATSTTPDDAISITSEKWAVTPQLAQARLGKVDPASVQLSYNAAGIPGVYEAQWQLSKDAQFGKAQPVYDVWGNDTRRENWSYINGVRTNTQNGVDISTLALGQLLANPKRVYPNVGAATPRAKVMTAVVAGGNSLLDRWSCAYKWDDNGDNGPDRQGGRQCFARLLQGDGSKGSAFDPFGGQAPEVLKLGTDERWYWRVRVRDEHLNWSDWSAAGSFELGNPAPEPEPPVKDLINVQLPGSAGGQPAIGLQVQAPATCQSTQSSAAAVPAGLLPRNLQAATGLVSFAIADCNQQGFSAQVKLTLPKDLPANSRVMKVSTGADGKLVATDITGQASIAGNAVSYTITDGGALDEDGKTNGAILDPVLVATPAAVDPDPNPGAGQPTPVPVGNPVALLLASALLAGAAGWRQRRKR</sequence>
<dbReference type="Gene3D" id="2.60.40.10">
    <property type="entry name" value="Immunoglobulins"/>
    <property type="match status" value="1"/>
</dbReference>
<feature type="signal peptide" evidence="3">
    <location>
        <begin position="1"/>
        <end position="24"/>
    </location>
</feature>
<dbReference type="RefSeq" id="WP_184706579.1">
    <property type="nucleotide sequence ID" value="NZ_JACHKZ010000006.1"/>
</dbReference>
<evidence type="ECO:0000313" key="6">
    <source>
        <dbReference type="Proteomes" id="UP000562492"/>
    </source>
</evidence>
<dbReference type="Gene3D" id="2.60.120.200">
    <property type="match status" value="1"/>
</dbReference>
<proteinExistence type="predicted"/>
<dbReference type="InterPro" id="IPR053784">
    <property type="entry name" value="Choice_anch_U_dom"/>
</dbReference>
<keyword evidence="1 3" id="KW-0732">Signal</keyword>
<dbReference type="PANTHER" id="PTHR22953:SF153">
    <property type="entry name" value="PURPLE ACID PHOSPHATASE"/>
    <property type="match status" value="1"/>
</dbReference>
<reference evidence="5 6" key="1">
    <citation type="submission" date="2020-08" db="EMBL/GenBank/DDBJ databases">
        <title>Functional genomics of gut bacteria from endangered species of beetles.</title>
        <authorList>
            <person name="Carlos-Shanley C."/>
        </authorList>
    </citation>
    <scope>NUCLEOTIDE SEQUENCE [LARGE SCALE GENOMIC DNA]</scope>
    <source>
        <strain evidence="5 6">S00124</strain>
    </source>
</reference>
<name>A0ABR6RDX3_9BURK</name>
<dbReference type="NCBIfam" id="NF041766">
    <property type="entry name" value="choice_anch_U"/>
    <property type="match status" value="1"/>
</dbReference>